<dbReference type="SUPFAM" id="SSF56672">
    <property type="entry name" value="DNA/RNA polymerases"/>
    <property type="match status" value="1"/>
</dbReference>
<reference evidence="12" key="1">
    <citation type="submission" date="2025-08" db="UniProtKB">
        <authorList>
            <consortium name="RefSeq"/>
        </authorList>
    </citation>
    <scope>IDENTIFICATION</scope>
</reference>
<sequence length="749" mass="85029">MTNEKEPPDEKMETYDGPSGSGPGGNNRRNDTNVLEENTQTLQDLVKLLTLKITADVIDKKNDAKLVVENFAKIIPEFSGENMSVQQWFNNFELIAEAYGLNDKQKYVQARAKTTCTAALFLESTEVYEYSQLRHQLITEFECDRLCSAQIHNQLSVRVKANNESFHEYMLQMKRIAARGTLVTESLKEKNEIYKRTRQIDENLMVKKNESQPPARKPEHNSYVRKQHCYNCGSQEHLRRDWRAALKCFRCNQSGHMSKDCPGTAAVNVAYEEKRLKSLKINYVQVKGLIDTGADVTLLKMSVFEKMGSVFLQPSCETLKGLENNITRSAVAISEVDVVKQQIDINNTARIIRPLSSNFASRTVIVKKKDGSNRVCVDYRQLNKMVLKYCFPVPIVEDVLEKLKNAKIFTIMDLENGFHVPVDESSKKYTSTALITKEFNRAPFGFCNSPAVISQVFQNLINENILDLYMDDTVIHAESADECLGKLKILDAAAEYGLKIKWKKCRFLQSSITFLGHQVGGREIKPGTEKKSHQGGALVFGINWVFPKKDVPREVAQWVLYLQDYSFEVEHRPGERLKHVDCLSRYPIDVMIVSELTARIKKAQQEDTMIKAVSEILKIMGSSAPPTKRTRNNAGTASERISDVSSPKLLELLKTHFEEQTEQIESAVREVREVSDLRSMRDQMGERVETLNREVENLQAAGERLGALKARLATQCMETSSFDLRVHGVPYVEGEDLRALYTSYALISS</sequence>
<evidence type="ECO:0000256" key="6">
    <source>
        <dbReference type="PROSITE-ProRule" id="PRU00047"/>
    </source>
</evidence>
<evidence type="ECO:0000256" key="3">
    <source>
        <dbReference type="ARBA" id="ARBA00022722"/>
    </source>
</evidence>
<keyword evidence="6" id="KW-0479">Metal-binding</keyword>
<dbReference type="Pfam" id="PF00078">
    <property type="entry name" value="RVT_1"/>
    <property type="match status" value="1"/>
</dbReference>
<dbReference type="Proteomes" id="UP001652628">
    <property type="component" value="Chromosome Y"/>
</dbReference>
<evidence type="ECO:0000256" key="1">
    <source>
        <dbReference type="ARBA" id="ARBA00022679"/>
    </source>
</evidence>
<dbReference type="InterPro" id="IPR050951">
    <property type="entry name" value="Retrovirus_Pol_polyprotein"/>
</dbReference>
<dbReference type="InterPro" id="IPR036875">
    <property type="entry name" value="Znf_CCHC_sf"/>
</dbReference>
<dbReference type="PANTHER" id="PTHR37984">
    <property type="entry name" value="PROTEIN CBG26694"/>
    <property type="match status" value="1"/>
</dbReference>
<dbReference type="PROSITE" id="PS50158">
    <property type="entry name" value="ZF_CCHC"/>
    <property type="match status" value="1"/>
</dbReference>
<evidence type="ECO:0000256" key="4">
    <source>
        <dbReference type="ARBA" id="ARBA00022759"/>
    </source>
</evidence>
<protein>
    <submittedName>
        <fullName evidence="12">Uncharacterized protein</fullName>
    </submittedName>
</protein>
<keyword evidence="1" id="KW-0808">Transferase</keyword>
<keyword evidence="2" id="KW-0548">Nucleotidyltransferase</keyword>
<dbReference type="Pfam" id="PF00098">
    <property type="entry name" value="zf-CCHC"/>
    <property type="match status" value="1"/>
</dbReference>
<evidence type="ECO:0000313" key="11">
    <source>
        <dbReference type="Proteomes" id="UP001652628"/>
    </source>
</evidence>
<evidence type="ECO:0000259" key="9">
    <source>
        <dbReference type="PROSITE" id="PS50158"/>
    </source>
</evidence>
<dbReference type="SMART" id="SM00343">
    <property type="entry name" value="ZnF_C2HC"/>
    <property type="match status" value="2"/>
</dbReference>
<name>A0ABM4TW54_DROSZ</name>
<organism evidence="11 12">
    <name type="scientific">Drosophila suzukii</name>
    <name type="common">Spotted-wing drosophila fruit fly</name>
    <dbReference type="NCBI Taxonomy" id="28584"/>
    <lineage>
        <taxon>Eukaryota</taxon>
        <taxon>Metazoa</taxon>
        <taxon>Ecdysozoa</taxon>
        <taxon>Arthropoda</taxon>
        <taxon>Hexapoda</taxon>
        <taxon>Insecta</taxon>
        <taxon>Pterygota</taxon>
        <taxon>Neoptera</taxon>
        <taxon>Endopterygota</taxon>
        <taxon>Diptera</taxon>
        <taxon>Brachycera</taxon>
        <taxon>Muscomorpha</taxon>
        <taxon>Ephydroidea</taxon>
        <taxon>Drosophilidae</taxon>
        <taxon>Drosophila</taxon>
        <taxon>Sophophora</taxon>
    </lineage>
</organism>
<accession>A0ABM4TW54</accession>
<gene>
    <name evidence="12" type="primary">LOC139353878</name>
</gene>
<dbReference type="CDD" id="cd01647">
    <property type="entry name" value="RT_LTR"/>
    <property type="match status" value="1"/>
</dbReference>
<keyword evidence="3" id="KW-0540">Nuclease</keyword>
<evidence type="ECO:0000256" key="7">
    <source>
        <dbReference type="SAM" id="Coils"/>
    </source>
</evidence>
<dbReference type="SUPFAM" id="SSF50630">
    <property type="entry name" value="Acid proteases"/>
    <property type="match status" value="1"/>
</dbReference>
<feature type="domain" description="Peptidase A2" evidence="10">
    <location>
        <begin position="286"/>
        <end position="322"/>
    </location>
</feature>
<feature type="region of interest" description="Disordered" evidence="8">
    <location>
        <begin position="1"/>
        <end position="32"/>
    </location>
</feature>
<feature type="coiled-coil region" evidence="7">
    <location>
        <begin position="650"/>
        <end position="708"/>
    </location>
</feature>
<feature type="domain" description="CCHC-type" evidence="9">
    <location>
        <begin position="247"/>
        <end position="262"/>
    </location>
</feature>
<keyword evidence="4" id="KW-0255">Endonuclease</keyword>
<dbReference type="SUPFAM" id="SSF57756">
    <property type="entry name" value="Retrovirus zinc finger-like domains"/>
    <property type="match status" value="1"/>
</dbReference>
<evidence type="ECO:0000256" key="8">
    <source>
        <dbReference type="SAM" id="MobiDB-lite"/>
    </source>
</evidence>
<keyword evidence="11" id="KW-1185">Reference proteome</keyword>
<dbReference type="PANTHER" id="PTHR37984:SF5">
    <property type="entry name" value="PROTEIN NYNRIN-LIKE"/>
    <property type="match status" value="1"/>
</dbReference>
<evidence type="ECO:0000256" key="5">
    <source>
        <dbReference type="ARBA" id="ARBA00022801"/>
    </source>
</evidence>
<evidence type="ECO:0000259" key="10">
    <source>
        <dbReference type="PROSITE" id="PS50175"/>
    </source>
</evidence>
<dbReference type="InterPro" id="IPR043128">
    <property type="entry name" value="Rev_trsase/Diguanyl_cyclase"/>
</dbReference>
<keyword evidence="6" id="KW-0863">Zinc-finger</keyword>
<feature type="compositionally biased region" description="Basic and acidic residues" evidence="8">
    <location>
        <begin position="1"/>
        <end position="14"/>
    </location>
</feature>
<dbReference type="PROSITE" id="PS00141">
    <property type="entry name" value="ASP_PROTEASE"/>
    <property type="match status" value="1"/>
</dbReference>
<dbReference type="InterPro" id="IPR001969">
    <property type="entry name" value="Aspartic_peptidase_AS"/>
</dbReference>
<dbReference type="InterPro" id="IPR043502">
    <property type="entry name" value="DNA/RNA_pol_sf"/>
</dbReference>
<keyword evidence="5" id="KW-0378">Hydrolase</keyword>
<keyword evidence="7" id="KW-0175">Coiled coil</keyword>
<dbReference type="PROSITE" id="PS50175">
    <property type="entry name" value="ASP_PROT_RETROV"/>
    <property type="match status" value="1"/>
</dbReference>
<proteinExistence type="predicted"/>
<dbReference type="InterPro" id="IPR001878">
    <property type="entry name" value="Znf_CCHC"/>
</dbReference>
<dbReference type="InterPro" id="IPR000477">
    <property type="entry name" value="RT_dom"/>
</dbReference>
<dbReference type="Gene3D" id="4.10.60.10">
    <property type="entry name" value="Zinc finger, CCHC-type"/>
    <property type="match status" value="1"/>
</dbReference>
<keyword evidence="6" id="KW-0862">Zinc</keyword>
<dbReference type="InterPro" id="IPR001995">
    <property type="entry name" value="Peptidase_A2_cat"/>
</dbReference>
<evidence type="ECO:0000256" key="2">
    <source>
        <dbReference type="ARBA" id="ARBA00022695"/>
    </source>
</evidence>
<evidence type="ECO:0000313" key="12">
    <source>
        <dbReference type="RefSeq" id="XP_070854201.1"/>
    </source>
</evidence>
<dbReference type="Gene3D" id="3.10.10.10">
    <property type="entry name" value="HIV Type 1 Reverse Transcriptase, subunit A, domain 1"/>
    <property type="match status" value="1"/>
</dbReference>
<dbReference type="Gene3D" id="3.30.70.270">
    <property type="match status" value="1"/>
</dbReference>
<dbReference type="GeneID" id="139353878"/>
<dbReference type="InterPro" id="IPR021109">
    <property type="entry name" value="Peptidase_aspartic_dom_sf"/>
</dbReference>
<dbReference type="RefSeq" id="XP_070854201.1">
    <property type="nucleotide sequence ID" value="XM_070998100.1"/>
</dbReference>